<dbReference type="AlphaFoldDB" id="A0A6A6G4G6"/>
<keyword evidence="1" id="KW-0175">Coiled coil</keyword>
<keyword evidence="6" id="KW-1185">Reference proteome</keyword>
<feature type="domain" description="DUF7801" evidence="4">
    <location>
        <begin position="661"/>
        <end position="799"/>
    </location>
</feature>
<gene>
    <name evidence="5" type="ORF">BDZ85DRAFT_266647</name>
</gene>
<evidence type="ECO:0000259" key="4">
    <source>
        <dbReference type="Pfam" id="PF25078"/>
    </source>
</evidence>
<evidence type="ECO:0000256" key="1">
    <source>
        <dbReference type="SAM" id="Coils"/>
    </source>
</evidence>
<evidence type="ECO:0000313" key="5">
    <source>
        <dbReference type="EMBL" id="KAF2220463.1"/>
    </source>
</evidence>
<dbReference type="Pfam" id="PF15456">
    <property type="entry name" value="Uds1"/>
    <property type="match status" value="1"/>
</dbReference>
<dbReference type="Gene3D" id="1.10.287.1490">
    <property type="match status" value="1"/>
</dbReference>
<dbReference type="Pfam" id="PF25078">
    <property type="entry name" value="DUF7801"/>
    <property type="match status" value="1"/>
</dbReference>
<dbReference type="InterPro" id="IPR056703">
    <property type="entry name" value="DUF7801"/>
</dbReference>
<evidence type="ECO:0000256" key="2">
    <source>
        <dbReference type="SAM" id="MobiDB-lite"/>
    </source>
</evidence>
<dbReference type="InterPro" id="IPR029191">
    <property type="entry name" value="Uds1"/>
</dbReference>
<feature type="compositionally biased region" description="Polar residues" evidence="2">
    <location>
        <begin position="1"/>
        <end position="42"/>
    </location>
</feature>
<evidence type="ECO:0000313" key="6">
    <source>
        <dbReference type="Proteomes" id="UP000799538"/>
    </source>
</evidence>
<reference evidence="6" key="1">
    <citation type="journal article" date="2020" name="Stud. Mycol.">
        <title>101 Dothideomycetes genomes: A test case for predicting lifestyles and emergence of pathogens.</title>
        <authorList>
            <person name="Haridas S."/>
            <person name="Albert R."/>
            <person name="Binder M."/>
            <person name="Bloem J."/>
            <person name="LaButti K."/>
            <person name="Salamov A."/>
            <person name="Andreopoulos B."/>
            <person name="Baker S."/>
            <person name="Barry K."/>
            <person name="Bills G."/>
            <person name="Bluhm B."/>
            <person name="Cannon C."/>
            <person name="Castanera R."/>
            <person name="Culley D."/>
            <person name="Daum C."/>
            <person name="Ezra D."/>
            <person name="Gonzalez J."/>
            <person name="Henrissat B."/>
            <person name="Kuo A."/>
            <person name="Liang C."/>
            <person name="Lipzen A."/>
            <person name="Lutzoni F."/>
            <person name="Magnuson J."/>
            <person name="Mondo S."/>
            <person name="Nolan M."/>
            <person name="Ohm R."/>
            <person name="Pangilinan J."/>
            <person name="Park H.-J."/>
            <person name="Ramirez L."/>
            <person name="Alfaro M."/>
            <person name="Sun H."/>
            <person name="Tritt A."/>
            <person name="Yoshinaga Y."/>
            <person name="Zwiers L.-H."/>
            <person name="Turgeon B."/>
            <person name="Goodwin S."/>
            <person name="Spatafora J."/>
            <person name="Crous P."/>
            <person name="Grigoriev I."/>
        </authorList>
    </citation>
    <scope>NUCLEOTIDE SEQUENCE [LARGE SCALE GENOMIC DNA]</scope>
    <source>
        <strain evidence="6">CECT 20119</strain>
    </source>
</reference>
<name>A0A6A6G4G6_9PEZI</name>
<dbReference type="OrthoDB" id="5569911at2759"/>
<evidence type="ECO:0000259" key="3">
    <source>
        <dbReference type="Pfam" id="PF15456"/>
    </source>
</evidence>
<feature type="domain" description="Up-regulated during septation protein 1" evidence="3">
    <location>
        <begin position="88"/>
        <end position="239"/>
    </location>
</feature>
<feature type="coiled-coil region" evidence="1">
    <location>
        <begin position="658"/>
        <end position="796"/>
    </location>
</feature>
<dbReference type="PANTHER" id="PTHR23159:SF31">
    <property type="entry name" value="CENTROSOME-ASSOCIATED PROTEIN CEP250 ISOFORM X1"/>
    <property type="match status" value="1"/>
</dbReference>
<feature type="region of interest" description="Disordered" evidence="2">
    <location>
        <begin position="1"/>
        <end position="52"/>
    </location>
</feature>
<feature type="compositionally biased region" description="Basic and acidic residues" evidence="2">
    <location>
        <begin position="850"/>
        <end position="861"/>
    </location>
</feature>
<dbReference type="PANTHER" id="PTHR23159">
    <property type="entry name" value="CENTROSOMAL PROTEIN 2"/>
    <property type="match status" value="1"/>
</dbReference>
<dbReference type="Proteomes" id="UP000799538">
    <property type="component" value="Unassembled WGS sequence"/>
</dbReference>
<sequence>MQYDGSPQQYAAPTSNYKAYNPGTNPYGYTNDTPPRTGSSDNVDMPGWTTMAPQTQPAYGGFASPNPNPNRKSAASLPFHRTDVVSRHLLVETALLDSQNFELLAIEEVDALKKEKVQLEARIESARRKLALESKVRDAAQSLHRLYQDDPKGSKGLSNVSPTSPKKARASFLDNKSKEPKQRNISNGQIAKTINQAGDELAVSQKKIDDILQILSGLESRRQYVESRLLRHTAAVLQLCHHEHCDTEAKQRASSVASVGADRNLLDNTIQGFLNGSGYEESIYSRNSGEVNGFGGAFGGMPKKRALDRVSNEKLISLQSRVDGMNSQMRNLIQLVRREKTTPREDDLDQKGIARSGEDGIAHLENQVDLIDKNVARLEEECLKVRDERERTEAQLTEINKQMYLVMQVSDPMSDVQAPPATSAHGVQGHLNYLEEIMLSMEDILQSKGGHSSQEVEEAQKKIDQYEMTMTGLWEIISSQNGTKEPFSLQGFSTRVQHTFDKAMHMDQQADILRKQIQQQRELNSKSDGEKDKQLQDLHSTRAEMDQQMNELRERHVTAEAEAHGARSELENVMRELENFRQTAKSHEDQKHQVLEQLQKSNSRSQQLEKAVAEYEAQLGDLQDDARLTTAEAEAKVKDHDGKVQSLARELAETRDLHMAAAAKMEAKHKEAEDLEAEVVRLTTELTMAKAELDGAYGSRAERAKEVATAEIEELRRERDAQAEQIKELMSTQRAGGNARMADLERELADMAEDYQEITRESVAVEKEREQLENLVDGLRERCETLETQLSDEKVRWLGISSPTAVNGDSGREMTSAMILRNEFKKMMRETRAESARLLRAEQEERKKLESMVRQLRRDNVSNKNGLAPR</sequence>
<dbReference type="EMBL" id="ML992512">
    <property type="protein sequence ID" value="KAF2220463.1"/>
    <property type="molecule type" value="Genomic_DNA"/>
</dbReference>
<feature type="coiled-coil region" evidence="1">
    <location>
        <begin position="102"/>
        <end position="136"/>
    </location>
</feature>
<feature type="coiled-coil region" evidence="1">
    <location>
        <begin position="531"/>
        <end position="632"/>
    </location>
</feature>
<protein>
    <submittedName>
        <fullName evidence="5">Up-regulated during septation-domain-containing protein</fullName>
    </submittedName>
</protein>
<proteinExistence type="predicted"/>
<feature type="region of interest" description="Disordered" evidence="2">
    <location>
        <begin position="148"/>
        <end position="189"/>
    </location>
</feature>
<feature type="coiled-coil region" evidence="1">
    <location>
        <begin position="361"/>
        <end position="402"/>
    </location>
</feature>
<accession>A0A6A6G4G6</accession>
<feature type="region of interest" description="Disordered" evidence="2">
    <location>
        <begin position="850"/>
        <end position="870"/>
    </location>
</feature>
<organism evidence="5 6">
    <name type="scientific">Elsinoe ampelina</name>
    <dbReference type="NCBI Taxonomy" id="302913"/>
    <lineage>
        <taxon>Eukaryota</taxon>
        <taxon>Fungi</taxon>
        <taxon>Dikarya</taxon>
        <taxon>Ascomycota</taxon>
        <taxon>Pezizomycotina</taxon>
        <taxon>Dothideomycetes</taxon>
        <taxon>Dothideomycetidae</taxon>
        <taxon>Myriangiales</taxon>
        <taxon>Elsinoaceae</taxon>
        <taxon>Elsinoe</taxon>
    </lineage>
</organism>